<sequence length="300" mass="32819">MLLTTDRRRSTGESHQALCALLPRSGRPLSIPAARHAEQARLEAAVFQRVCALGGLSEHPLGIVRLRPREDRLTLQLADEPSVISHWVDFLYPRVLGEAGDDPRDRVAGVPGLRSSREAGGIRLYRPGMAAAILLSGFNPRWWERIAGRREDAYGPLLRQADWTAVERAAYDAQDACPRDASALLSPLLRRIRVAAGPGPVNSTDTWTSGKGVRLETTDGPSCPDLIRLLTDGPCGLGWEVENKVCTCLCDHSHASIGCTVDFRDPATGRPVWYSNLKWGRTLDDRRLETVAGLNSAAFA</sequence>
<name>A0ABW1M603_9ACTN</name>
<evidence type="ECO:0000313" key="2">
    <source>
        <dbReference type="Proteomes" id="UP001596242"/>
    </source>
</evidence>
<gene>
    <name evidence="1" type="ORF">ACFP50_25945</name>
</gene>
<dbReference type="Proteomes" id="UP001596242">
    <property type="component" value="Unassembled WGS sequence"/>
</dbReference>
<dbReference type="EMBL" id="JBHSPT010000062">
    <property type="protein sequence ID" value="MFC6058751.1"/>
    <property type="molecule type" value="Genomic_DNA"/>
</dbReference>
<protein>
    <submittedName>
        <fullName evidence="1">Uncharacterized protein</fullName>
    </submittedName>
</protein>
<organism evidence="1 2">
    <name type="scientific">Streptomyces pratens</name>
    <dbReference type="NCBI Taxonomy" id="887456"/>
    <lineage>
        <taxon>Bacteria</taxon>
        <taxon>Bacillati</taxon>
        <taxon>Actinomycetota</taxon>
        <taxon>Actinomycetes</taxon>
        <taxon>Kitasatosporales</taxon>
        <taxon>Streptomycetaceae</taxon>
        <taxon>Streptomyces</taxon>
    </lineage>
</organism>
<keyword evidence="2" id="KW-1185">Reference proteome</keyword>
<reference evidence="2" key="1">
    <citation type="journal article" date="2019" name="Int. J. Syst. Evol. Microbiol.">
        <title>The Global Catalogue of Microorganisms (GCM) 10K type strain sequencing project: providing services to taxonomists for standard genome sequencing and annotation.</title>
        <authorList>
            <consortium name="The Broad Institute Genomics Platform"/>
            <consortium name="The Broad Institute Genome Sequencing Center for Infectious Disease"/>
            <person name="Wu L."/>
            <person name="Ma J."/>
        </authorList>
    </citation>
    <scope>NUCLEOTIDE SEQUENCE [LARGE SCALE GENOMIC DNA]</scope>
    <source>
        <strain evidence="2">JCM 12763</strain>
    </source>
</reference>
<evidence type="ECO:0000313" key="1">
    <source>
        <dbReference type="EMBL" id="MFC6058751.1"/>
    </source>
</evidence>
<comment type="caution">
    <text evidence="1">The sequence shown here is derived from an EMBL/GenBank/DDBJ whole genome shotgun (WGS) entry which is preliminary data.</text>
</comment>
<accession>A0ABW1M603</accession>
<proteinExistence type="predicted"/>
<dbReference type="RefSeq" id="WP_386422434.1">
    <property type="nucleotide sequence ID" value="NZ_JBHSRH010000101.1"/>
</dbReference>